<keyword evidence="3" id="KW-0479">Metal-binding</keyword>
<evidence type="ECO:0000313" key="8">
    <source>
        <dbReference type="Proteomes" id="UP000007266"/>
    </source>
</evidence>
<proteinExistence type="inferred from homology"/>
<name>D6WXQ8_TRICA</name>
<feature type="binding site" evidence="3">
    <location>
        <position position="70"/>
    </location>
    <ligand>
        <name>Zn(2+)</name>
        <dbReference type="ChEBI" id="CHEBI:29105"/>
        <label>1</label>
    </ligand>
</feature>
<dbReference type="GO" id="GO:0051082">
    <property type="term" value="F:unfolded protein binding"/>
    <property type="evidence" value="ECO:0000318"/>
    <property type="project" value="GO_Central"/>
</dbReference>
<dbReference type="GO" id="GO:0042026">
    <property type="term" value="P:protein refolding"/>
    <property type="evidence" value="ECO:0000318"/>
    <property type="project" value="GO_Central"/>
</dbReference>
<dbReference type="OrthoDB" id="1431247at2759"/>
<accession>D6WXQ8</accession>
<dbReference type="PROSITE" id="PS01031">
    <property type="entry name" value="SHSP"/>
    <property type="match status" value="1"/>
</dbReference>
<evidence type="ECO:0000256" key="1">
    <source>
        <dbReference type="ARBA" id="ARBA00023016"/>
    </source>
</evidence>
<reference evidence="7 8" key="1">
    <citation type="journal article" date="2008" name="Nature">
        <title>The genome of the model beetle and pest Tribolium castaneum.</title>
        <authorList>
            <consortium name="Tribolium Genome Sequencing Consortium"/>
            <person name="Richards S."/>
            <person name="Gibbs R.A."/>
            <person name="Weinstock G.M."/>
            <person name="Brown S.J."/>
            <person name="Denell R."/>
            <person name="Beeman R.W."/>
            <person name="Gibbs R."/>
            <person name="Beeman R.W."/>
            <person name="Brown S.J."/>
            <person name="Bucher G."/>
            <person name="Friedrich M."/>
            <person name="Grimmelikhuijzen C.J."/>
            <person name="Klingler M."/>
            <person name="Lorenzen M."/>
            <person name="Richards S."/>
            <person name="Roth S."/>
            <person name="Schroder R."/>
            <person name="Tautz D."/>
            <person name="Zdobnov E.M."/>
            <person name="Muzny D."/>
            <person name="Gibbs R.A."/>
            <person name="Weinstock G.M."/>
            <person name="Attaway T."/>
            <person name="Bell S."/>
            <person name="Buhay C.J."/>
            <person name="Chandrabose M.N."/>
            <person name="Chavez D."/>
            <person name="Clerk-Blankenburg K.P."/>
            <person name="Cree A."/>
            <person name="Dao M."/>
            <person name="Davis C."/>
            <person name="Chacko J."/>
            <person name="Dinh H."/>
            <person name="Dugan-Rocha S."/>
            <person name="Fowler G."/>
            <person name="Garner T.T."/>
            <person name="Garnes J."/>
            <person name="Gnirke A."/>
            <person name="Hawes A."/>
            <person name="Hernandez J."/>
            <person name="Hines S."/>
            <person name="Holder M."/>
            <person name="Hume J."/>
            <person name="Jhangiani S.N."/>
            <person name="Joshi V."/>
            <person name="Khan Z.M."/>
            <person name="Jackson L."/>
            <person name="Kovar C."/>
            <person name="Kowis A."/>
            <person name="Lee S."/>
            <person name="Lewis L.R."/>
            <person name="Margolis J."/>
            <person name="Morgan M."/>
            <person name="Nazareth L.V."/>
            <person name="Nguyen N."/>
            <person name="Okwuonu G."/>
            <person name="Parker D."/>
            <person name="Richards S."/>
            <person name="Ruiz S.J."/>
            <person name="Santibanez J."/>
            <person name="Savard J."/>
            <person name="Scherer S.E."/>
            <person name="Schneider B."/>
            <person name="Sodergren E."/>
            <person name="Tautz D."/>
            <person name="Vattahil S."/>
            <person name="Villasana D."/>
            <person name="White C.S."/>
            <person name="Wright R."/>
            <person name="Park Y."/>
            <person name="Beeman R.W."/>
            <person name="Lord J."/>
            <person name="Oppert B."/>
            <person name="Lorenzen M."/>
            <person name="Brown S."/>
            <person name="Wang L."/>
            <person name="Savard J."/>
            <person name="Tautz D."/>
            <person name="Richards S."/>
            <person name="Weinstock G."/>
            <person name="Gibbs R.A."/>
            <person name="Liu Y."/>
            <person name="Worley K."/>
            <person name="Weinstock G."/>
            <person name="Elsik C.G."/>
            <person name="Reese J.T."/>
            <person name="Elhaik E."/>
            <person name="Landan G."/>
            <person name="Graur D."/>
            <person name="Arensburger P."/>
            <person name="Atkinson P."/>
            <person name="Beeman R.W."/>
            <person name="Beidler J."/>
            <person name="Brown S.J."/>
            <person name="Demuth J.P."/>
            <person name="Drury D.W."/>
            <person name="Du Y.Z."/>
            <person name="Fujiwara H."/>
            <person name="Lorenzen M."/>
            <person name="Maselli V."/>
            <person name="Osanai M."/>
            <person name="Park Y."/>
            <person name="Robertson H.M."/>
            <person name="Tu Z."/>
            <person name="Wang J.J."/>
            <person name="Wang S."/>
            <person name="Richards S."/>
            <person name="Song H."/>
            <person name="Zhang L."/>
            <person name="Sodergren E."/>
            <person name="Werner D."/>
            <person name="Stanke M."/>
            <person name="Morgenstern B."/>
            <person name="Solovyev V."/>
            <person name="Kosarev P."/>
            <person name="Brown G."/>
            <person name="Chen H.C."/>
            <person name="Ermolaeva O."/>
            <person name="Hlavina W."/>
            <person name="Kapustin Y."/>
            <person name="Kiryutin B."/>
            <person name="Kitts P."/>
            <person name="Maglott D."/>
            <person name="Pruitt K."/>
            <person name="Sapojnikov V."/>
            <person name="Souvorov A."/>
            <person name="Mackey A.J."/>
            <person name="Waterhouse R.M."/>
            <person name="Wyder S."/>
            <person name="Zdobnov E.M."/>
            <person name="Zdobnov E.M."/>
            <person name="Wyder S."/>
            <person name="Kriventseva E.V."/>
            <person name="Kadowaki T."/>
            <person name="Bork P."/>
            <person name="Aranda M."/>
            <person name="Bao R."/>
            <person name="Beermann A."/>
            <person name="Berns N."/>
            <person name="Bolognesi R."/>
            <person name="Bonneton F."/>
            <person name="Bopp D."/>
            <person name="Brown S.J."/>
            <person name="Bucher G."/>
            <person name="Butts T."/>
            <person name="Chaumot A."/>
            <person name="Denell R.E."/>
            <person name="Ferrier D.E."/>
            <person name="Friedrich M."/>
            <person name="Gordon C.M."/>
            <person name="Jindra M."/>
            <person name="Klingler M."/>
            <person name="Lan Q."/>
            <person name="Lattorff H.M."/>
            <person name="Laudet V."/>
            <person name="von Levetsow C."/>
            <person name="Liu Z."/>
            <person name="Lutz R."/>
            <person name="Lynch J.A."/>
            <person name="da Fonseca R.N."/>
            <person name="Posnien N."/>
            <person name="Reuter R."/>
            <person name="Roth S."/>
            <person name="Savard J."/>
            <person name="Schinko J.B."/>
            <person name="Schmitt C."/>
            <person name="Schoppmeier M."/>
            <person name="Schroder R."/>
            <person name="Shippy T.D."/>
            <person name="Simonnet F."/>
            <person name="Marques-Souza H."/>
            <person name="Tautz D."/>
            <person name="Tomoyasu Y."/>
            <person name="Trauner J."/>
            <person name="Van der Zee M."/>
            <person name="Vervoort M."/>
            <person name="Wittkopp N."/>
            <person name="Wimmer E.A."/>
            <person name="Yang X."/>
            <person name="Jones A.K."/>
            <person name="Sattelle D.B."/>
            <person name="Ebert P.R."/>
            <person name="Nelson D."/>
            <person name="Scott J.G."/>
            <person name="Beeman R.W."/>
            <person name="Muthukrishnan S."/>
            <person name="Kramer K.J."/>
            <person name="Arakane Y."/>
            <person name="Beeman R.W."/>
            <person name="Zhu Q."/>
            <person name="Hogenkamp D."/>
            <person name="Dixit R."/>
            <person name="Oppert B."/>
            <person name="Jiang H."/>
            <person name="Zou Z."/>
            <person name="Marshall J."/>
            <person name="Elpidina E."/>
            <person name="Vinokurov K."/>
            <person name="Oppert C."/>
            <person name="Zou Z."/>
            <person name="Evans J."/>
            <person name="Lu Z."/>
            <person name="Zhao P."/>
            <person name="Sumathipala N."/>
            <person name="Altincicek B."/>
            <person name="Vilcinskas A."/>
            <person name="Williams M."/>
            <person name="Hultmark D."/>
            <person name="Hetru C."/>
            <person name="Jiang H."/>
            <person name="Grimmelikhuijzen C.J."/>
            <person name="Hauser F."/>
            <person name="Cazzamali G."/>
            <person name="Williamson M."/>
            <person name="Park Y."/>
            <person name="Li B."/>
            <person name="Tanaka Y."/>
            <person name="Predel R."/>
            <person name="Neupert S."/>
            <person name="Schachtner J."/>
            <person name="Verleyen P."/>
            <person name="Raible F."/>
            <person name="Bork P."/>
            <person name="Friedrich M."/>
            <person name="Walden K.K."/>
            <person name="Robertson H.M."/>
            <person name="Angeli S."/>
            <person name="Foret S."/>
            <person name="Bucher G."/>
            <person name="Schuetz S."/>
            <person name="Maleszka R."/>
            <person name="Wimmer E.A."/>
            <person name="Beeman R.W."/>
            <person name="Lorenzen M."/>
            <person name="Tomoyasu Y."/>
            <person name="Miller S.C."/>
            <person name="Grossmann D."/>
            <person name="Bucher G."/>
        </authorList>
    </citation>
    <scope>NUCLEOTIDE SEQUENCE [LARGE SCALE GENOMIC DNA]</scope>
    <source>
        <strain evidence="7 8">Georgia GA2</strain>
    </source>
</reference>
<evidence type="ECO:0000313" key="7">
    <source>
        <dbReference type="EMBL" id="EFA07947.1"/>
    </source>
</evidence>
<dbReference type="OMA" id="HRTYKLP"/>
<reference evidence="7 8" key="2">
    <citation type="journal article" date="2010" name="Nucleic Acids Res.">
        <title>BeetleBase in 2010: revisions to provide comprehensive genomic information for Tribolium castaneum.</title>
        <authorList>
            <person name="Kim H.S."/>
            <person name="Murphy T."/>
            <person name="Xia J."/>
            <person name="Caragea D."/>
            <person name="Park Y."/>
            <person name="Beeman R.W."/>
            <person name="Lorenzen M.D."/>
            <person name="Butcher S."/>
            <person name="Manak J.R."/>
            <person name="Brown S.J."/>
        </authorList>
    </citation>
    <scope>GENOME REANNOTATION</scope>
    <source>
        <strain evidence="7 8">Georgia GA2</strain>
    </source>
</reference>
<gene>
    <name evidence="7" type="primary">AUGUSTUS-3.0.2_05528</name>
    <name evidence="7" type="ORF">TcasGA2_TC005528</name>
</gene>
<dbReference type="KEGG" id="tca:662168"/>
<dbReference type="SUPFAM" id="SSF49764">
    <property type="entry name" value="HSP20-like chaperones"/>
    <property type="match status" value="1"/>
</dbReference>
<evidence type="ECO:0000256" key="3">
    <source>
        <dbReference type="PIRSR" id="PIRSR036514-1"/>
    </source>
</evidence>
<evidence type="ECO:0000256" key="2">
    <source>
        <dbReference type="PIRNR" id="PIRNR036514"/>
    </source>
</evidence>
<dbReference type="EMBL" id="KQ971362">
    <property type="protein sequence ID" value="EFA07947.1"/>
    <property type="molecule type" value="Genomic_DNA"/>
</dbReference>
<keyword evidence="1 7" id="KW-0346">Stress response</keyword>
<comment type="similarity">
    <text evidence="2 4 5">Belongs to the small heat shock protein (HSP20) family.</text>
</comment>
<dbReference type="PANTHER" id="PTHR45640">
    <property type="entry name" value="HEAT SHOCK PROTEIN HSP-12.2-RELATED"/>
    <property type="match status" value="1"/>
</dbReference>
<dbReference type="InterPro" id="IPR001436">
    <property type="entry name" value="Alpha-crystallin/sHSP_animal"/>
</dbReference>
<evidence type="ECO:0000256" key="4">
    <source>
        <dbReference type="PROSITE-ProRule" id="PRU00285"/>
    </source>
</evidence>
<dbReference type="AlphaFoldDB" id="D6WXQ8"/>
<dbReference type="GO" id="GO:0046872">
    <property type="term" value="F:metal ion binding"/>
    <property type="evidence" value="ECO:0007669"/>
    <property type="project" value="UniProtKB-KW"/>
</dbReference>
<dbReference type="Gene3D" id="2.60.40.790">
    <property type="match status" value="1"/>
</dbReference>
<keyword evidence="3" id="KW-0862">Zinc</keyword>
<dbReference type="GO" id="GO:0005737">
    <property type="term" value="C:cytoplasm"/>
    <property type="evidence" value="ECO:0000318"/>
    <property type="project" value="GO_Central"/>
</dbReference>
<dbReference type="STRING" id="7070.D6WXQ8"/>
<dbReference type="GO" id="GO:0009408">
    <property type="term" value="P:response to heat"/>
    <property type="evidence" value="ECO:0000318"/>
    <property type="project" value="GO_Central"/>
</dbReference>
<evidence type="ECO:0000256" key="5">
    <source>
        <dbReference type="RuleBase" id="RU003616"/>
    </source>
</evidence>
<dbReference type="PhylomeDB" id="D6WXQ8"/>
<dbReference type="PIRSF" id="PIRSF036514">
    <property type="entry name" value="Sm_HSP_B1"/>
    <property type="match status" value="1"/>
</dbReference>
<dbReference type="PANTHER" id="PTHR45640:SF13">
    <property type="entry name" value="HEAT SHOCK PROTEIN 22-RELATED"/>
    <property type="match status" value="1"/>
</dbReference>
<dbReference type="InterPro" id="IPR008978">
    <property type="entry name" value="HSP20-like_chaperone"/>
</dbReference>
<dbReference type="InterPro" id="IPR055269">
    <property type="entry name" value="Alpha-crystallin/HSP_16"/>
</dbReference>
<dbReference type="Pfam" id="PF00011">
    <property type="entry name" value="HSP20"/>
    <property type="match status" value="1"/>
</dbReference>
<dbReference type="GO" id="GO:0005634">
    <property type="term" value="C:nucleus"/>
    <property type="evidence" value="ECO:0000318"/>
    <property type="project" value="GO_Central"/>
</dbReference>
<dbReference type="HOGENOM" id="CLU_095001_1_2_1"/>
<keyword evidence="8" id="KW-1185">Reference proteome</keyword>
<dbReference type="eggNOG" id="KOG3591">
    <property type="taxonomic scope" value="Eukaryota"/>
</dbReference>
<protein>
    <submittedName>
        <fullName evidence="7">Heat shock protein 23-like Protein</fullName>
    </submittedName>
</protein>
<dbReference type="PRINTS" id="PR00299">
    <property type="entry name" value="ACRYSTALLIN"/>
</dbReference>
<sequence length="138" mass="16017">MFYPVFSHDMRYFLRLWRPWRQFAAPNIESSVTFGRQKFQADLDVQYFKPEDITIKVAEDNTVTVEGKQEHQEGENYVSRHFVRRFVLPEGHDMDKLESTLSTDGVLTITAPRIAKEAEEGRTIPITRTGKAHKSGEN</sequence>
<evidence type="ECO:0000259" key="6">
    <source>
        <dbReference type="PROSITE" id="PS01031"/>
    </source>
</evidence>
<organism evidence="7 8">
    <name type="scientific">Tribolium castaneum</name>
    <name type="common">Red flour beetle</name>
    <dbReference type="NCBI Taxonomy" id="7070"/>
    <lineage>
        <taxon>Eukaryota</taxon>
        <taxon>Metazoa</taxon>
        <taxon>Ecdysozoa</taxon>
        <taxon>Arthropoda</taxon>
        <taxon>Hexapoda</taxon>
        <taxon>Insecta</taxon>
        <taxon>Pterygota</taxon>
        <taxon>Neoptera</taxon>
        <taxon>Endopterygota</taxon>
        <taxon>Coleoptera</taxon>
        <taxon>Polyphaga</taxon>
        <taxon>Cucujiformia</taxon>
        <taxon>Tenebrionidae</taxon>
        <taxon>Tenebrionidae incertae sedis</taxon>
        <taxon>Tribolium</taxon>
    </lineage>
</organism>
<dbReference type="InterPro" id="IPR002068">
    <property type="entry name" value="A-crystallin/Hsp20_dom"/>
</dbReference>
<dbReference type="Proteomes" id="UP000007266">
    <property type="component" value="Linkage group 8"/>
</dbReference>
<feature type="domain" description="SHSP" evidence="6">
    <location>
        <begin position="19"/>
        <end position="129"/>
    </location>
</feature>
<dbReference type="InParanoid" id="D6WXQ8"/>
<dbReference type="CDD" id="cd06526">
    <property type="entry name" value="metazoan_ACD"/>
    <property type="match status" value="1"/>
</dbReference>